<accession>A0ABS2GPV9</accession>
<organism evidence="1 2">
    <name type="scientific">Hydrogenoanaerobacterium saccharovorans</name>
    <dbReference type="NCBI Taxonomy" id="474960"/>
    <lineage>
        <taxon>Bacteria</taxon>
        <taxon>Bacillati</taxon>
        <taxon>Bacillota</taxon>
        <taxon>Clostridia</taxon>
        <taxon>Eubacteriales</taxon>
        <taxon>Oscillospiraceae</taxon>
        <taxon>Hydrogenoanaerobacterium</taxon>
    </lineage>
</organism>
<dbReference type="PROSITE" id="PS51257">
    <property type="entry name" value="PROKAR_LIPOPROTEIN"/>
    <property type="match status" value="1"/>
</dbReference>
<dbReference type="RefSeq" id="WP_204720831.1">
    <property type="nucleotide sequence ID" value="NZ_JACSNR010000006.1"/>
</dbReference>
<name>A0ABS2GPV9_9FIRM</name>
<evidence type="ECO:0000313" key="1">
    <source>
        <dbReference type="EMBL" id="MBM6923424.1"/>
    </source>
</evidence>
<proteinExistence type="predicted"/>
<sequence length="582" mass="65789">MKRILALGAALLMILCGCGEEPAVPARKVTDAQELEQLWQEYFSMALLPLQDEFTAPEDIDPNDLAEYCLYSYLHENGGAAGLEELGWGWYRFPEEKMEQQMERYFGKVLDTVWELDPERLRNQLEYDAQTRDFRIRWPLESDWVLPGYRNGDRPWGKELESFQYNGDGTATAVISSEDSLNPGGEPLSRDFYTMEVRAEGDLIFRSMRTIATPTDQANLSGQVIPMLEMSRQEWFYHGFGWFYPMNALTVGDSLILGTYSSLDQGSETWKFWEYCPPDWQTPDCVEIRVPSLFQGFSRLIRGNGAPYLTGGDGLYPVRSSGSEASVIGLPEELMKAIVGDGDSSRQQIGGYDVSEDLRYWVWTDPEGLQLLDTGTGVVHCLRENNFRKTEYGTVGAQADPRILGGGNWVLTRTYGFEWIEEWILVSVETGEEVLFSRDRWEMNCIGDKGLVLTQHTTDFEPGGLYYFDFGTGMLEQLDFDARQYTAKHWIAGESGMAFVCAEQEQQEDTVQRLYRFDFADRSLVDTGVTVSGRNNVWIQPLAVTLEGWILTSYFVHDGEKGVILVPVSDELSGTAGTGPNA</sequence>
<keyword evidence="2" id="KW-1185">Reference proteome</keyword>
<comment type="caution">
    <text evidence="1">The sequence shown here is derived from an EMBL/GenBank/DDBJ whole genome shotgun (WGS) entry which is preliminary data.</text>
</comment>
<gene>
    <name evidence="1" type="ORF">H9X81_06950</name>
</gene>
<dbReference type="Proteomes" id="UP000724149">
    <property type="component" value="Unassembled WGS sequence"/>
</dbReference>
<evidence type="ECO:0008006" key="3">
    <source>
        <dbReference type="Google" id="ProtNLM"/>
    </source>
</evidence>
<protein>
    <recommendedName>
        <fullName evidence="3">WG containing repeat-containing protein</fullName>
    </recommendedName>
</protein>
<dbReference type="EMBL" id="JACSNR010000006">
    <property type="protein sequence ID" value="MBM6923424.1"/>
    <property type="molecule type" value="Genomic_DNA"/>
</dbReference>
<evidence type="ECO:0000313" key="2">
    <source>
        <dbReference type="Proteomes" id="UP000724149"/>
    </source>
</evidence>
<reference evidence="1 2" key="1">
    <citation type="journal article" date="2021" name="Sci. Rep.">
        <title>The distribution of antibiotic resistance genes in chicken gut microbiota commensals.</title>
        <authorList>
            <person name="Juricova H."/>
            <person name="Matiasovicova J."/>
            <person name="Kubasova T."/>
            <person name="Cejkova D."/>
            <person name="Rychlik I."/>
        </authorList>
    </citation>
    <scope>NUCLEOTIDE SEQUENCE [LARGE SCALE GENOMIC DNA]</scope>
    <source>
        <strain evidence="1 2">An564</strain>
    </source>
</reference>